<dbReference type="PANTHER" id="PTHR38445:SF10">
    <property type="entry name" value="GNTR-FAMILY TRANSCRIPTIONAL REGULATOR"/>
    <property type="match status" value="1"/>
</dbReference>
<evidence type="ECO:0000259" key="4">
    <source>
        <dbReference type="PROSITE" id="PS50949"/>
    </source>
</evidence>
<organism evidence="5 6">
    <name type="scientific">Neolewinella aurantiaca</name>
    <dbReference type="NCBI Taxonomy" id="2602767"/>
    <lineage>
        <taxon>Bacteria</taxon>
        <taxon>Pseudomonadati</taxon>
        <taxon>Bacteroidota</taxon>
        <taxon>Saprospiria</taxon>
        <taxon>Saprospirales</taxon>
        <taxon>Lewinellaceae</taxon>
        <taxon>Neolewinella</taxon>
    </lineage>
</organism>
<evidence type="ECO:0000313" key="5">
    <source>
        <dbReference type="EMBL" id="TXF86326.1"/>
    </source>
</evidence>
<dbReference type="EMBL" id="VOXD01000040">
    <property type="protein sequence ID" value="TXF86326.1"/>
    <property type="molecule type" value="Genomic_DNA"/>
</dbReference>
<keyword evidence="1" id="KW-0805">Transcription regulation</keyword>
<dbReference type="SUPFAM" id="SSF53822">
    <property type="entry name" value="Periplasmic binding protein-like I"/>
    <property type="match status" value="1"/>
</dbReference>
<sequence>MKILAHISIDEKSRKPKYRQIVDSIIDNISAGKLKLNEKIPSINMLSEEFSLSRDTVEKAYNILKERSIITSVKGKGYYVTSTPLISRTNVLFLVNKLSVYKMRIYNSFISAIGETTHTDLHIYHCDESLFLNLLRQAENAYDYYVIMPHFKTTSLKHASTTDKVTLALNRIPKHKLVVLDNHLTTLEGNFAEVYQDFESDIYEALQQGRDKISRYSKLVITYPTRSVYPYPKRILHGFRKFCVEAKLPFAVIEEIEEDMPLEPGTLYLTIPETDLVHLVKAARDQGLQPGQDIGIISYNETPLKDLLGITTVSTNFAEMGRMTAEMISKRRQDKVKNPFLLLDRDSL</sequence>
<evidence type="ECO:0000256" key="3">
    <source>
        <dbReference type="ARBA" id="ARBA00023163"/>
    </source>
</evidence>
<keyword evidence="3" id="KW-0804">Transcription</keyword>
<evidence type="ECO:0000256" key="1">
    <source>
        <dbReference type="ARBA" id="ARBA00023015"/>
    </source>
</evidence>
<dbReference type="SUPFAM" id="SSF46785">
    <property type="entry name" value="Winged helix' DNA-binding domain"/>
    <property type="match status" value="1"/>
</dbReference>
<dbReference type="Pfam" id="PF00392">
    <property type="entry name" value="GntR"/>
    <property type="match status" value="1"/>
</dbReference>
<dbReference type="InterPro" id="IPR000524">
    <property type="entry name" value="Tscrpt_reg_HTH_GntR"/>
</dbReference>
<gene>
    <name evidence="5" type="ORF">FUA23_19600</name>
</gene>
<evidence type="ECO:0000256" key="2">
    <source>
        <dbReference type="ARBA" id="ARBA00023125"/>
    </source>
</evidence>
<dbReference type="CDD" id="cd07377">
    <property type="entry name" value="WHTH_GntR"/>
    <property type="match status" value="1"/>
</dbReference>
<evidence type="ECO:0000313" key="6">
    <source>
        <dbReference type="Proteomes" id="UP000321907"/>
    </source>
</evidence>
<dbReference type="InterPro" id="IPR036388">
    <property type="entry name" value="WH-like_DNA-bd_sf"/>
</dbReference>
<keyword evidence="2" id="KW-0238">DNA-binding</keyword>
<dbReference type="Gene3D" id="1.10.10.10">
    <property type="entry name" value="Winged helix-like DNA-binding domain superfamily/Winged helix DNA-binding domain"/>
    <property type="match status" value="1"/>
</dbReference>
<accession>A0A5C7FLQ3</accession>
<dbReference type="PANTHER" id="PTHR38445">
    <property type="entry name" value="HTH-TYPE TRANSCRIPTIONAL REPRESSOR YTRA"/>
    <property type="match status" value="1"/>
</dbReference>
<reference evidence="5 6" key="1">
    <citation type="submission" date="2019-08" db="EMBL/GenBank/DDBJ databases">
        <title>Lewinella sp. strain SSH13 Genome sequencing and assembly.</title>
        <authorList>
            <person name="Kim I."/>
        </authorList>
    </citation>
    <scope>NUCLEOTIDE SEQUENCE [LARGE SCALE GENOMIC DNA]</scope>
    <source>
        <strain evidence="5 6">SSH13</strain>
    </source>
</reference>
<dbReference type="RefSeq" id="WP_147932473.1">
    <property type="nucleotide sequence ID" value="NZ_VOXD01000040.1"/>
</dbReference>
<comment type="caution">
    <text evidence="5">The sequence shown here is derived from an EMBL/GenBank/DDBJ whole genome shotgun (WGS) entry which is preliminary data.</text>
</comment>
<dbReference type="SMART" id="SM00345">
    <property type="entry name" value="HTH_GNTR"/>
    <property type="match status" value="1"/>
</dbReference>
<keyword evidence="6" id="KW-1185">Reference proteome</keyword>
<dbReference type="OrthoDB" id="742238at2"/>
<dbReference type="Proteomes" id="UP000321907">
    <property type="component" value="Unassembled WGS sequence"/>
</dbReference>
<dbReference type="InterPro" id="IPR046335">
    <property type="entry name" value="LacI/GalR-like_sensor"/>
</dbReference>
<dbReference type="Gene3D" id="3.40.50.2300">
    <property type="match status" value="2"/>
</dbReference>
<dbReference type="Pfam" id="PF13377">
    <property type="entry name" value="Peripla_BP_3"/>
    <property type="match status" value="1"/>
</dbReference>
<feature type="domain" description="HTH gntR-type" evidence="4">
    <location>
        <begin position="15"/>
        <end position="83"/>
    </location>
</feature>
<proteinExistence type="predicted"/>
<protein>
    <submittedName>
        <fullName evidence="5">GntR family transcriptional regulator</fullName>
    </submittedName>
</protein>
<dbReference type="AlphaFoldDB" id="A0A5C7FLQ3"/>
<dbReference type="GO" id="GO:0003677">
    <property type="term" value="F:DNA binding"/>
    <property type="evidence" value="ECO:0007669"/>
    <property type="project" value="UniProtKB-KW"/>
</dbReference>
<dbReference type="PROSITE" id="PS50949">
    <property type="entry name" value="HTH_GNTR"/>
    <property type="match status" value="1"/>
</dbReference>
<dbReference type="InterPro" id="IPR036390">
    <property type="entry name" value="WH_DNA-bd_sf"/>
</dbReference>
<name>A0A5C7FLQ3_9BACT</name>
<dbReference type="InterPro" id="IPR028082">
    <property type="entry name" value="Peripla_BP_I"/>
</dbReference>
<dbReference type="GO" id="GO:0003700">
    <property type="term" value="F:DNA-binding transcription factor activity"/>
    <property type="evidence" value="ECO:0007669"/>
    <property type="project" value="InterPro"/>
</dbReference>